<evidence type="ECO:0008006" key="3">
    <source>
        <dbReference type="Google" id="ProtNLM"/>
    </source>
</evidence>
<accession>A0ABR1IL74</accession>
<reference evidence="1 2" key="1">
    <citation type="submission" date="2024-01" db="EMBL/GenBank/DDBJ databases">
        <title>A draft genome for the cacao thread blight pathogen Marasmiellus scandens.</title>
        <authorList>
            <person name="Baruah I.K."/>
            <person name="Leung J."/>
            <person name="Bukari Y."/>
            <person name="Amoako-Attah I."/>
            <person name="Meinhardt L.W."/>
            <person name="Bailey B.A."/>
            <person name="Cohen S.P."/>
        </authorList>
    </citation>
    <scope>NUCLEOTIDE SEQUENCE [LARGE SCALE GENOMIC DNA]</scope>
    <source>
        <strain evidence="1 2">GH-19</strain>
    </source>
</reference>
<dbReference type="SUPFAM" id="SSF52047">
    <property type="entry name" value="RNI-like"/>
    <property type="match status" value="1"/>
</dbReference>
<dbReference type="Proteomes" id="UP001498398">
    <property type="component" value="Unassembled WGS sequence"/>
</dbReference>
<dbReference type="EMBL" id="JBANRG010000106">
    <property type="protein sequence ID" value="KAK7435514.1"/>
    <property type="molecule type" value="Genomic_DNA"/>
</dbReference>
<dbReference type="InterPro" id="IPR032675">
    <property type="entry name" value="LRR_dom_sf"/>
</dbReference>
<organism evidence="1 2">
    <name type="scientific">Marasmiellus scandens</name>
    <dbReference type="NCBI Taxonomy" id="2682957"/>
    <lineage>
        <taxon>Eukaryota</taxon>
        <taxon>Fungi</taxon>
        <taxon>Dikarya</taxon>
        <taxon>Basidiomycota</taxon>
        <taxon>Agaricomycotina</taxon>
        <taxon>Agaricomycetes</taxon>
        <taxon>Agaricomycetidae</taxon>
        <taxon>Agaricales</taxon>
        <taxon>Marasmiineae</taxon>
        <taxon>Omphalotaceae</taxon>
        <taxon>Marasmiellus</taxon>
    </lineage>
</organism>
<evidence type="ECO:0000313" key="2">
    <source>
        <dbReference type="Proteomes" id="UP001498398"/>
    </source>
</evidence>
<evidence type="ECO:0000313" key="1">
    <source>
        <dbReference type="EMBL" id="KAK7435514.1"/>
    </source>
</evidence>
<name>A0ABR1IL74_9AGAR</name>
<keyword evidence="2" id="KW-1185">Reference proteome</keyword>
<protein>
    <recommendedName>
        <fullName evidence="3">F-box domain-containing protein</fullName>
    </recommendedName>
</protein>
<dbReference type="Gene3D" id="3.80.10.10">
    <property type="entry name" value="Ribonuclease Inhibitor"/>
    <property type="match status" value="1"/>
</dbReference>
<gene>
    <name evidence="1" type="ORF">VKT23_019636</name>
</gene>
<proteinExistence type="predicted"/>
<comment type="caution">
    <text evidence="1">The sequence shown here is derived from an EMBL/GenBank/DDBJ whole genome shotgun (WGS) entry which is preliminary data.</text>
</comment>
<sequence length="423" mass="46641">MSESRPSKDTRKTPPELIDTVIDCASDSVSTLKACSLVSRSWLPRARTHLFRSMNLHFHEGHRPVSLSTYLSNLRLCILSVPEIVSCVEHLSIFLSPQPDSSNPSQIMNSMPENLPFNKLKTIDIGTAFYGTFLPAVAWRAPRILSLIQQNPDLETISLFGSGLGRSEEPEAQIEAALLAYVTTRIPGLKSLRLCEFDVPRNALASAISPSHPIATLNPKGHLSNLQSLALEHCQFGLAEALFPQGGVYRFPSLASLVLLDCNRPDPEGNFKFVNRCPGHVRHLVIALSEMENNIFSASFHLMFKLSDLVLYWSTPQQVGDLLEHIVAVGAIRLKFLRLNQLFVQNRDELAALDSAFTVFISKTPSLKKILVSISINQHNAAESLLSANIHETSVAFPESAQTGLLEVVSESVVCDMHGPMDK</sequence>